<sequence>MKLPLFIQKSSNLFAENRLLKLVVVVMGAATLHNSCTLNGLLDEQRTIIVPPGFEGAMEVRGHRADPAYLNQMGRYVAALGLSHSPATARRQFEELLTLYRPQSYAAARAMFYEMADTIEATQTSSVFHTQRIVQDENRRRLEITGTRLLYVQDKKIAEASSTYVLDYLMEGGRFWIVELSEKDAK</sequence>
<gene>
    <name evidence="1" type="ORF">L9S41_17330</name>
</gene>
<evidence type="ECO:0000313" key="1">
    <source>
        <dbReference type="EMBL" id="UWZ79423.1"/>
    </source>
</evidence>
<evidence type="ECO:0000313" key="2">
    <source>
        <dbReference type="Proteomes" id="UP001060414"/>
    </source>
</evidence>
<dbReference type="Pfam" id="PF05309">
    <property type="entry name" value="TraE"/>
    <property type="match status" value="1"/>
</dbReference>
<protein>
    <submittedName>
        <fullName evidence="1">Type IV conjugative transfer system protein TraE</fullName>
    </submittedName>
</protein>
<dbReference type="Proteomes" id="UP001060414">
    <property type="component" value="Chromosome"/>
</dbReference>
<name>A0ABY5ZJW4_9BACT</name>
<dbReference type="EMBL" id="CP092109">
    <property type="protein sequence ID" value="UWZ79423.1"/>
    <property type="molecule type" value="Genomic_DNA"/>
</dbReference>
<dbReference type="RefSeq" id="WP_260747775.1">
    <property type="nucleotide sequence ID" value="NZ_CP092109.1"/>
</dbReference>
<organism evidence="1 2">
    <name type="scientific">Geoalkalibacter halelectricus</name>
    <dbReference type="NCBI Taxonomy" id="2847045"/>
    <lineage>
        <taxon>Bacteria</taxon>
        <taxon>Pseudomonadati</taxon>
        <taxon>Thermodesulfobacteriota</taxon>
        <taxon>Desulfuromonadia</taxon>
        <taxon>Desulfuromonadales</taxon>
        <taxon>Geoalkalibacteraceae</taxon>
        <taxon>Geoalkalibacter</taxon>
    </lineage>
</organism>
<proteinExistence type="predicted"/>
<dbReference type="InterPro" id="IPR007973">
    <property type="entry name" value="Pilus_assembly_TraE"/>
</dbReference>
<keyword evidence="2" id="KW-1185">Reference proteome</keyword>
<reference evidence="1" key="1">
    <citation type="journal article" date="2022" name="Environ. Microbiol.">
        <title>Geoalkalibacter halelectricus SAP #1 sp. nov. possessing extracellular electron transfer and mineral#reducing capabilities from a haloalkaline environment.</title>
        <authorList>
            <person name="Yadav S."/>
            <person name="Singh R."/>
            <person name="Sundharam S.S."/>
            <person name="Chaudhary S."/>
            <person name="Krishnamurthi S."/>
            <person name="Patil S.A."/>
        </authorList>
    </citation>
    <scope>NUCLEOTIDE SEQUENCE</scope>
    <source>
        <strain evidence="1">SAP-1</strain>
    </source>
</reference>
<accession>A0ABY5ZJW4</accession>